<dbReference type="OrthoDB" id="4088568at2759"/>
<dbReference type="STRING" id="101127.A0A1X2G829"/>
<evidence type="ECO:0000313" key="2">
    <source>
        <dbReference type="EMBL" id="ORX47458.1"/>
    </source>
</evidence>
<gene>
    <name evidence="2" type="ORF">DM01DRAFT_253489</name>
</gene>
<keyword evidence="3" id="KW-1185">Reference proteome</keyword>
<dbReference type="EMBL" id="MCGT01000033">
    <property type="protein sequence ID" value="ORX47458.1"/>
    <property type="molecule type" value="Genomic_DNA"/>
</dbReference>
<feature type="coiled-coil region" evidence="1">
    <location>
        <begin position="109"/>
        <end position="143"/>
    </location>
</feature>
<comment type="caution">
    <text evidence="2">The sequence shown here is derived from an EMBL/GenBank/DDBJ whole genome shotgun (WGS) entry which is preliminary data.</text>
</comment>
<proteinExistence type="predicted"/>
<accession>A0A1X2G829</accession>
<evidence type="ECO:0000313" key="3">
    <source>
        <dbReference type="Proteomes" id="UP000242146"/>
    </source>
</evidence>
<evidence type="ECO:0000256" key="1">
    <source>
        <dbReference type="SAM" id="Coils"/>
    </source>
</evidence>
<reference evidence="2 3" key="1">
    <citation type="submission" date="2016-07" db="EMBL/GenBank/DDBJ databases">
        <title>Pervasive Adenine N6-methylation of Active Genes in Fungi.</title>
        <authorList>
            <consortium name="DOE Joint Genome Institute"/>
            <person name="Mondo S.J."/>
            <person name="Dannebaum R.O."/>
            <person name="Kuo R.C."/>
            <person name="Labutti K."/>
            <person name="Haridas S."/>
            <person name="Kuo A."/>
            <person name="Salamov A."/>
            <person name="Ahrendt S.R."/>
            <person name="Lipzen A."/>
            <person name="Sullivan W."/>
            <person name="Andreopoulos W.B."/>
            <person name="Clum A."/>
            <person name="Lindquist E."/>
            <person name="Daum C."/>
            <person name="Ramamoorthy G.K."/>
            <person name="Gryganskyi A."/>
            <person name="Culley D."/>
            <person name="Magnuson J.K."/>
            <person name="James T.Y."/>
            <person name="O'Malley M.A."/>
            <person name="Stajich J.E."/>
            <person name="Spatafora J.W."/>
            <person name="Visel A."/>
            <person name="Grigoriev I.V."/>
        </authorList>
    </citation>
    <scope>NUCLEOTIDE SEQUENCE [LARGE SCALE GENOMIC DNA]</scope>
    <source>
        <strain evidence="2 3">NRRL 3301</strain>
    </source>
</reference>
<dbReference type="Proteomes" id="UP000242146">
    <property type="component" value="Unassembled WGS sequence"/>
</dbReference>
<keyword evidence="1" id="KW-0175">Coiled coil</keyword>
<protein>
    <submittedName>
        <fullName evidence="2">Uncharacterized protein</fullName>
    </submittedName>
</protein>
<dbReference type="AlphaFoldDB" id="A0A1X2G829"/>
<sequence>MSHYVDQQEPADLDVYLPSTEESLQQWLSRNVPSELPQEACPCCSHSQCPNYAPFYDSMHKLEDNTRLAAEIGQDLLLKHEALIRDSNKSKAIIEHQIQDFKIRVSTLEQFLEESLQETAMELERVNERCIELGNELKHQAKQVERFRIFKVMAREADAREDGLRLQLDDTTQELALARKNALLLECKYKKLKTNYGKLKLDLSLFNVS</sequence>
<name>A0A1X2G829_9FUNG</name>
<organism evidence="2 3">
    <name type="scientific">Hesseltinella vesiculosa</name>
    <dbReference type="NCBI Taxonomy" id="101127"/>
    <lineage>
        <taxon>Eukaryota</taxon>
        <taxon>Fungi</taxon>
        <taxon>Fungi incertae sedis</taxon>
        <taxon>Mucoromycota</taxon>
        <taxon>Mucoromycotina</taxon>
        <taxon>Mucoromycetes</taxon>
        <taxon>Mucorales</taxon>
        <taxon>Cunninghamellaceae</taxon>
        <taxon>Hesseltinella</taxon>
    </lineage>
</organism>